<evidence type="ECO:0000256" key="2">
    <source>
        <dbReference type="ARBA" id="ARBA00023002"/>
    </source>
</evidence>
<dbReference type="SUPFAM" id="SSF51735">
    <property type="entry name" value="NAD(P)-binding Rossmann-fold domains"/>
    <property type="match status" value="1"/>
</dbReference>
<organism evidence="4 5">
    <name type="scientific">Sitophilus oryzae</name>
    <name type="common">Rice weevil</name>
    <name type="synonym">Curculio oryzae</name>
    <dbReference type="NCBI Taxonomy" id="7048"/>
    <lineage>
        <taxon>Eukaryota</taxon>
        <taxon>Metazoa</taxon>
        <taxon>Ecdysozoa</taxon>
        <taxon>Arthropoda</taxon>
        <taxon>Hexapoda</taxon>
        <taxon>Insecta</taxon>
        <taxon>Pterygota</taxon>
        <taxon>Neoptera</taxon>
        <taxon>Endopterygota</taxon>
        <taxon>Coleoptera</taxon>
        <taxon>Polyphaga</taxon>
        <taxon>Cucujiformia</taxon>
        <taxon>Curculionidae</taxon>
        <taxon>Dryophthorinae</taxon>
        <taxon>Sitophilus</taxon>
    </lineage>
</organism>
<name>A0A6J2XU59_SITOR</name>
<dbReference type="GO" id="GO:0016616">
    <property type="term" value="F:oxidoreductase activity, acting on the CH-OH group of donors, NAD or NADP as acceptor"/>
    <property type="evidence" value="ECO:0007669"/>
    <property type="project" value="UniProtKB-ARBA"/>
</dbReference>
<dbReference type="PANTHER" id="PTHR43115:SF4">
    <property type="entry name" value="DEHYDROGENASE_REDUCTASE SDR FAMILY MEMBER 11"/>
    <property type="match status" value="1"/>
</dbReference>
<dbReference type="AlphaFoldDB" id="A0A6J2XU59"/>
<proteinExistence type="inferred from homology"/>
<dbReference type="InParanoid" id="A0A6J2XU59"/>
<evidence type="ECO:0000313" key="4">
    <source>
        <dbReference type="Proteomes" id="UP000504635"/>
    </source>
</evidence>
<dbReference type="PRINTS" id="PR00080">
    <property type="entry name" value="SDRFAMILY"/>
</dbReference>
<dbReference type="Pfam" id="PF00106">
    <property type="entry name" value="adh_short"/>
    <property type="match status" value="1"/>
</dbReference>
<comment type="similarity">
    <text evidence="1 3">Belongs to the short-chain dehydrogenases/reductases (SDR) family.</text>
</comment>
<sequence length="244" mass="26447">MKMDQYEGKVAIVTGASAGIGKAIVEALVRHGVLVAGLARRVERVEQLAEDLSSEKGQLKAFKCDMTKEEEITSTIQQVIEEMGNIHILVNNAGLLQHTDLINGDTEKWKTTLDTNVLGLCIATREAIQNMKANDIQGHIIHINSVFGHVVPDFVNVNVYPASKFAVTALAENLRKDITRDQLPIKITSISPGYVKTEFEEVGGLPVLTIPPLYGPDIAEAVVYALSTPAHVNVNEITLQAVGS</sequence>
<dbReference type="Proteomes" id="UP000504635">
    <property type="component" value="Unplaced"/>
</dbReference>
<dbReference type="PANTHER" id="PTHR43115">
    <property type="entry name" value="DEHYDROGENASE/REDUCTASE SDR FAMILY MEMBER 11"/>
    <property type="match status" value="1"/>
</dbReference>
<dbReference type="RefSeq" id="XP_030754325.1">
    <property type="nucleotide sequence ID" value="XM_030898465.1"/>
</dbReference>
<dbReference type="GeneID" id="115881096"/>
<keyword evidence="4" id="KW-1185">Reference proteome</keyword>
<dbReference type="FunCoup" id="A0A6J2XU59">
    <property type="interactions" value="242"/>
</dbReference>
<dbReference type="KEGG" id="soy:115881096"/>
<evidence type="ECO:0000313" key="5">
    <source>
        <dbReference type="RefSeq" id="XP_030754325.1"/>
    </source>
</evidence>
<dbReference type="PRINTS" id="PR00081">
    <property type="entry name" value="GDHRDH"/>
</dbReference>
<protein>
    <submittedName>
        <fullName evidence="5">Farnesol dehydrogenase-like</fullName>
    </submittedName>
</protein>
<dbReference type="FunFam" id="3.40.50.720:FF:000047">
    <property type="entry name" value="NADP-dependent L-serine/L-allo-threonine dehydrogenase"/>
    <property type="match status" value="1"/>
</dbReference>
<reference evidence="5" key="1">
    <citation type="submission" date="2025-08" db="UniProtKB">
        <authorList>
            <consortium name="RefSeq"/>
        </authorList>
    </citation>
    <scope>IDENTIFICATION</scope>
</reference>
<accession>A0A6J2XU59</accession>
<dbReference type="InterPro" id="IPR002347">
    <property type="entry name" value="SDR_fam"/>
</dbReference>
<dbReference type="InterPro" id="IPR036291">
    <property type="entry name" value="NAD(P)-bd_dom_sf"/>
</dbReference>
<evidence type="ECO:0000256" key="3">
    <source>
        <dbReference type="RuleBase" id="RU000363"/>
    </source>
</evidence>
<dbReference type="OrthoDB" id="1933717at2759"/>
<evidence type="ECO:0000256" key="1">
    <source>
        <dbReference type="ARBA" id="ARBA00006484"/>
    </source>
</evidence>
<dbReference type="Gene3D" id="3.40.50.720">
    <property type="entry name" value="NAD(P)-binding Rossmann-like Domain"/>
    <property type="match status" value="1"/>
</dbReference>
<gene>
    <name evidence="5" type="primary">LOC115881096</name>
</gene>
<keyword evidence="2" id="KW-0560">Oxidoreductase</keyword>